<evidence type="ECO:0000256" key="2">
    <source>
        <dbReference type="ARBA" id="ARBA00022475"/>
    </source>
</evidence>
<feature type="transmembrane region" description="Helical" evidence="7">
    <location>
        <begin position="56"/>
        <end position="75"/>
    </location>
</feature>
<reference evidence="8" key="1">
    <citation type="submission" date="2022-08" db="EMBL/GenBank/DDBJ databases">
        <authorList>
            <person name="Deng Y."/>
            <person name="Han X.-F."/>
            <person name="Zhang Y.-Q."/>
        </authorList>
    </citation>
    <scope>NUCLEOTIDE SEQUENCE</scope>
    <source>
        <strain evidence="8">CPCC 205716</strain>
    </source>
</reference>
<feature type="compositionally biased region" description="Pro residues" evidence="6">
    <location>
        <begin position="1"/>
        <end position="12"/>
    </location>
</feature>
<evidence type="ECO:0000256" key="3">
    <source>
        <dbReference type="ARBA" id="ARBA00022692"/>
    </source>
</evidence>
<keyword evidence="2" id="KW-1003">Cell membrane</keyword>
<comment type="caution">
    <text evidence="8">The sequence shown here is derived from an EMBL/GenBank/DDBJ whole genome shotgun (WGS) entry which is preliminary data.</text>
</comment>
<name>A0ABT2GBB9_9MICO</name>
<feature type="transmembrane region" description="Helical" evidence="7">
    <location>
        <begin position="161"/>
        <end position="183"/>
    </location>
</feature>
<dbReference type="EMBL" id="JANTEZ010000001">
    <property type="protein sequence ID" value="MCS5713501.1"/>
    <property type="molecule type" value="Genomic_DNA"/>
</dbReference>
<feature type="compositionally biased region" description="Basic and acidic residues" evidence="6">
    <location>
        <begin position="312"/>
        <end position="326"/>
    </location>
</feature>
<evidence type="ECO:0000256" key="4">
    <source>
        <dbReference type="ARBA" id="ARBA00022989"/>
    </source>
</evidence>
<feature type="transmembrane region" description="Helical" evidence="7">
    <location>
        <begin position="82"/>
        <end position="101"/>
    </location>
</feature>
<evidence type="ECO:0000256" key="1">
    <source>
        <dbReference type="ARBA" id="ARBA00004651"/>
    </source>
</evidence>
<keyword evidence="4 7" id="KW-1133">Transmembrane helix</keyword>
<gene>
    <name evidence="8" type="ORF">NVV95_02915</name>
</gene>
<evidence type="ECO:0000313" key="8">
    <source>
        <dbReference type="EMBL" id="MCS5713501.1"/>
    </source>
</evidence>
<keyword evidence="3 7" id="KW-0812">Transmembrane</keyword>
<dbReference type="Pfam" id="PF09678">
    <property type="entry name" value="Caa3_CtaG"/>
    <property type="match status" value="1"/>
</dbReference>
<proteinExistence type="predicted"/>
<accession>A0ABT2GBB9</accession>
<keyword evidence="5 7" id="KW-0472">Membrane</keyword>
<organism evidence="8 9">
    <name type="scientific">Herbiconiux gentiana</name>
    <dbReference type="NCBI Taxonomy" id="2970912"/>
    <lineage>
        <taxon>Bacteria</taxon>
        <taxon>Bacillati</taxon>
        <taxon>Actinomycetota</taxon>
        <taxon>Actinomycetes</taxon>
        <taxon>Micrococcales</taxon>
        <taxon>Microbacteriaceae</taxon>
        <taxon>Herbiconiux</taxon>
    </lineage>
</organism>
<evidence type="ECO:0000313" key="9">
    <source>
        <dbReference type="Proteomes" id="UP001165580"/>
    </source>
</evidence>
<dbReference type="RefSeq" id="WP_259485031.1">
    <property type="nucleotide sequence ID" value="NZ_JANTEZ010000001.1"/>
</dbReference>
<evidence type="ECO:0000256" key="5">
    <source>
        <dbReference type="ARBA" id="ARBA00023136"/>
    </source>
</evidence>
<feature type="transmembrane region" description="Helical" evidence="7">
    <location>
        <begin position="282"/>
        <end position="300"/>
    </location>
</feature>
<sequence length="340" mass="36118">MTARPARPPARPRTADPPRPHDLEPPPRPAPPEDPTRGAPTPDIATLLTTWSPNPVALAVTVVAAAAYALGIAAVHRRGGRWPVLPTLGFGLLGLGSYAAIEFGFLGTYSGDLRFAFTTRIALLLFVVPALVAAGKPVGLVRAALVGHPLVVVNRVLASRVFRVMGNAVFGPVFALAAFTVFLTPLAGVLRASPVAEGAIGLLVPLVGLVLVLPLTELVVLRTGLFIAAEFMLAFVELVVDAIPGIVLRLSDTLLDHASPLVGTVPGWFPSALRDQQLSGDLLWFIAEVADIPILVLLFIRWARHDKRESASIDERSDAEVEELTRAHLNSTRPGRPDAP</sequence>
<feature type="region of interest" description="Disordered" evidence="6">
    <location>
        <begin position="1"/>
        <end position="43"/>
    </location>
</feature>
<keyword evidence="9" id="KW-1185">Reference proteome</keyword>
<feature type="transmembrane region" description="Helical" evidence="7">
    <location>
        <begin position="225"/>
        <end position="247"/>
    </location>
</feature>
<feature type="transmembrane region" description="Helical" evidence="7">
    <location>
        <begin position="195"/>
        <end position="213"/>
    </location>
</feature>
<dbReference type="InterPro" id="IPR019108">
    <property type="entry name" value="Caa3_assmbl_CtaG-rel"/>
</dbReference>
<evidence type="ECO:0000256" key="6">
    <source>
        <dbReference type="SAM" id="MobiDB-lite"/>
    </source>
</evidence>
<evidence type="ECO:0000256" key="7">
    <source>
        <dbReference type="SAM" id="Phobius"/>
    </source>
</evidence>
<feature type="compositionally biased region" description="Basic and acidic residues" evidence="6">
    <location>
        <begin position="13"/>
        <end position="25"/>
    </location>
</feature>
<comment type="subcellular location">
    <subcellularLocation>
        <location evidence="1">Cell membrane</location>
        <topology evidence="1">Multi-pass membrane protein</topology>
    </subcellularLocation>
</comment>
<feature type="region of interest" description="Disordered" evidence="6">
    <location>
        <begin position="312"/>
        <end position="340"/>
    </location>
</feature>
<feature type="transmembrane region" description="Helical" evidence="7">
    <location>
        <begin position="121"/>
        <end position="141"/>
    </location>
</feature>
<dbReference type="Proteomes" id="UP001165580">
    <property type="component" value="Unassembled WGS sequence"/>
</dbReference>
<protein>
    <submittedName>
        <fullName evidence="8">Cytochrome c oxidase assembly protein</fullName>
    </submittedName>
</protein>